<sequence length="101" mass="11645">MDYQTAVLHKEMNQHLIGQPYKGSTIDEIIIFPTDQGAFKNFIDLYSKDEAADKCLQPFKHLDLQVAFVVNKRKYRQTGILFYTSLEKLKQEGFSVITIAT</sequence>
<dbReference type="RefSeq" id="WP_302042689.1">
    <property type="nucleotide sequence ID" value="NZ_JAUKPO010000113.1"/>
</dbReference>
<keyword evidence="2" id="KW-1185">Reference proteome</keyword>
<dbReference type="EMBL" id="JAUKPO010000113">
    <property type="protein sequence ID" value="MDO1451894.1"/>
    <property type="molecule type" value="Genomic_DNA"/>
</dbReference>
<protein>
    <submittedName>
        <fullName evidence="1">Uncharacterized protein</fullName>
    </submittedName>
</protein>
<organism evidence="1 2">
    <name type="scientific">Rhodocytophaga aerolata</name>
    <dbReference type="NCBI Taxonomy" id="455078"/>
    <lineage>
        <taxon>Bacteria</taxon>
        <taxon>Pseudomonadati</taxon>
        <taxon>Bacteroidota</taxon>
        <taxon>Cytophagia</taxon>
        <taxon>Cytophagales</taxon>
        <taxon>Rhodocytophagaceae</taxon>
        <taxon>Rhodocytophaga</taxon>
    </lineage>
</organism>
<comment type="caution">
    <text evidence="1">The sequence shown here is derived from an EMBL/GenBank/DDBJ whole genome shotgun (WGS) entry which is preliminary data.</text>
</comment>
<evidence type="ECO:0000313" key="2">
    <source>
        <dbReference type="Proteomes" id="UP001168528"/>
    </source>
</evidence>
<name>A0ABT8RIT7_9BACT</name>
<dbReference type="Proteomes" id="UP001168528">
    <property type="component" value="Unassembled WGS sequence"/>
</dbReference>
<reference evidence="1" key="1">
    <citation type="submission" date="2023-07" db="EMBL/GenBank/DDBJ databases">
        <title>The genome sequence of Rhodocytophaga aerolata KACC 12507.</title>
        <authorList>
            <person name="Zhang X."/>
        </authorList>
    </citation>
    <scope>NUCLEOTIDE SEQUENCE</scope>
    <source>
        <strain evidence="1">KACC 12507</strain>
    </source>
</reference>
<gene>
    <name evidence="1" type="ORF">Q0590_36835</name>
</gene>
<accession>A0ABT8RIT7</accession>
<proteinExistence type="predicted"/>
<evidence type="ECO:0000313" key="1">
    <source>
        <dbReference type="EMBL" id="MDO1451894.1"/>
    </source>
</evidence>